<evidence type="ECO:0000256" key="1">
    <source>
        <dbReference type="ARBA" id="ARBA00004141"/>
    </source>
</evidence>
<feature type="transmembrane region" description="Helical" evidence="6">
    <location>
        <begin position="276"/>
        <end position="296"/>
    </location>
</feature>
<dbReference type="GO" id="GO:1902600">
    <property type="term" value="P:proton transmembrane transport"/>
    <property type="evidence" value="ECO:0007669"/>
    <property type="project" value="InterPro"/>
</dbReference>
<keyword evidence="3 6" id="KW-1133">Transmembrane helix</keyword>
<proteinExistence type="predicted"/>
<dbReference type="GO" id="GO:0016020">
    <property type="term" value="C:membrane"/>
    <property type="evidence" value="ECO:0007669"/>
    <property type="project" value="UniProtKB-SubCell"/>
</dbReference>
<evidence type="ECO:0000256" key="4">
    <source>
        <dbReference type="ARBA" id="ARBA00023136"/>
    </source>
</evidence>
<feature type="transmembrane region" description="Helical" evidence="6">
    <location>
        <begin position="434"/>
        <end position="457"/>
    </location>
</feature>
<name>A0A830HQK4_9CHLO</name>
<keyword evidence="4 6" id="KW-0472">Membrane</keyword>
<feature type="transmembrane region" description="Helical" evidence="6">
    <location>
        <begin position="316"/>
        <end position="337"/>
    </location>
</feature>
<keyword evidence="9" id="KW-1185">Reference proteome</keyword>
<feature type="transmembrane region" description="Helical" evidence="6">
    <location>
        <begin position="498"/>
        <end position="516"/>
    </location>
</feature>
<dbReference type="FunFam" id="1.20.1530.20:FF:000011">
    <property type="entry name" value="K(+) efflux antiporter 3, chloroplastic"/>
    <property type="match status" value="1"/>
</dbReference>
<feature type="transmembrane region" description="Helical" evidence="6">
    <location>
        <begin position="186"/>
        <end position="208"/>
    </location>
</feature>
<evidence type="ECO:0000313" key="8">
    <source>
        <dbReference type="EMBL" id="GHP09188.1"/>
    </source>
</evidence>
<feature type="compositionally biased region" description="Basic residues" evidence="5">
    <location>
        <begin position="73"/>
        <end position="87"/>
    </location>
</feature>
<dbReference type="EMBL" id="BNJQ01000024">
    <property type="protein sequence ID" value="GHP09188.1"/>
    <property type="molecule type" value="Genomic_DNA"/>
</dbReference>
<dbReference type="PANTHER" id="PTHR46157">
    <property type="entry name" value="K(+) EFFLUX ANTIPORTER 3, CHLOROPLASTIC"/>
    <property type="match status" value="1"/>
</dbReference>
<gene>
    <name evidence="8" type="ORF">PPROV_000792500</name>
</gene>
<evidence type="ECO:0000256" key="3">
    <source>
        <dbReference type="ARBA" id="ARBA00022989"/>
    </source>
</evidence>
<dbReference type="PANTHER" id="PTHR46157:SF4">
    <property type="entry name" value="K(+) EFFLUX ANTIPORTER 3, CHLOROPLASTIC"/>
    <property type="match status" value="1"/>
</dbReference>
<accession>A0A830HQK4</accession>
<dbReference type="GO" id="GO:0015297">
    <property type="term" value="F:antiporter activity"/>
    <property type="evidence" value="ECO:0007669"/>
    <property type="project" value="InterPro"/>
</dbReference>
<comment type="subcellular location">
    <subcellularLocation>
        <location evidence="1">Membrane</location>
        <topology evidence="1">Multi-pass membrane protein</topology>
    </subcellularLocation>
</comment>
<protein>
    <recommendedName>
        <fullName evidence="7">Cation/H+ exchanger transmembrane domain-containing protein</fullName>
    </recommendedName>
</protein>
<dbReference type="Pfam" id="PF00999">
    <property type="entry name" value="Na_H_Exchanger"/>
    <property type="match status" value="1"/>
</dbReference>
<dbReference type="Proteomes" id="UP000660262">
    <property type="component" value="Unassembled WGS sequence"/>
</dbReference>
<reference evidence="8" key="1">
    <citation type="submission" date="2020-10" db="EMBL/GenBank/DDBJ databases">
        <title>Unveiling of a novel bifunctional photoreceptor, Dualchrome1, isolated from a cosmopolitan green alga.</title>
        <authorList>
            <person name="Suzuki S."/>
            <person name="Kawachi M."/>
        </authorList>
    </citation>
    <scope>NUCLEOTIDE SEQUENCE</scope>
    <source>
        <strain evidence="8">NIES 2893</strain>
    </source>
</reference>
<keyword evidence="2 6" id="KW-0812">Transmembrane</keyword>
<feature type="domain" description="Cation/H+ exchanger transmembrane" evidence="7">
    <location>
        <begin position="120"/>
        <end position="513"/>
    </location>
</feature>
<dbReference type="InterPro" id="IPR006153">
    <property type="entry name" value="Cation/H_exchanger_TM"/>
</dbReference>
<evidence type="ECO:0000256" key="2">
    <source>
        <dbReference type="ARBA" id="ARBA00022692"/>
    </source>
</evidence>
<dbReference type="GO" id="GO:0009507">
    <property type="term" value="C:chloroplast"/>
    <property type="evidence" value="ECO:0007669"/>
    <property type="project" value="TreeGrafter"/>
</dbReference>
<dbReference type="Gene3D" id="1.20.1530.20">
    <property type="match status" value="1"/>
</dbReference>
<evidence type="ECO:0000313" key="9">
    <source>
        <dbReference type="Proteomes" id="UP000660262"/>
    </source>
</evidence>
<dbReference type="AlphaFoldDB" id="A0A830HQK4"/>
<feature type="region of interest" description="Disordered" evidence="5">
    <location>
        <begin position="65"/>
        <end position="90"/>
    </location>
</feature>
<evidence type="ECO:0000256" key="6">
    <source>
        <dbReference type="SAM" id="Phobius"/>
    </source>
</evidence>
<organism evidence="8 9">
    <name type="scientific">Pycnococcus provasolii</name>
    <dbReference type="NCBI Taxonomy" id="41880"/>
    <lineage>
        <taxon>Eukaryota</taxon>
        <taxon>Viridiplantae</taxon>
        <taxon>Chlorophyta</taxon>
        <taxon>Pseudoscourfieldiophyceae</taxon>
        <taxon>Pseudoscourfieldiales</taxon>
        <taxon>Pycnococcaceae</taxon>
        <taxon>Pycnococcus</taxon>
    </lineage>
</organism>
<dbReference type="OrthoDB" id="4834at2759"/>
<evidence type="ECO:0000259" key="7">
    <source>
        <dbReference type="Pfam" id="PF00999"/>
    </source>
</evidence>
<evidence type="ECO:0000256" key="5">
    <source>
        <dbReference type="SAM" id="MobiDB-lite"/>
    </source>
</evidence>
<sequence length="770" mass="81809">MAMMAPAFLVPMMRIRASSKVGKKVSSYSSCGRPSCGFHNSRISIRMKTTTYSFAACTSSSHTTATTTATTANRRRRQKERRRKRQKLTTNNAAAAGAAEAVTSGLEVAQLGRDTMVFLAATVGVVPLCKRINMSPVLGFLLVGFVLDQLHVFQNEEELTLLSELGIQFLLFEMGLELDGERLKSLFKFAFGLGMFQVIATTLAFTAFELPTNNAMGSRILQVVSDASPAMDRPELINISTVDEAVVIGAALSLSSSAFVLQLLSERGALTTAPGAATLGVLLAQDIAVVPMLVLLPLIEGPLKQAVMDGGGGMSVLLQAAPDAAVTMLYFGLIVLAGKFGLKRVFDVVASSRSSEGFIAACLLTVVGASVATKSLGLSDTLGAFLAGVLLAETSYRAQVEADIRPFKGLLLGMFFVTTGTTIDRELLMAEWPMVLTLLFGLIAVKSSIVSFAAPFFGLSRAESVKTGLLLSQGGELAFVLLNEASMLKVLPEDLNKLLIIVVVFSMALTPALDVIGDKLALYISRAEKQSSGSGSRGTAVAVAGDTDGTLEAEDGLLFGPLADSPVEGSTYDEDVAVAMAAAEAEAKMAASPSSSILLDSRIYETALDVVVLVGDRTSQTQDSEKFNELLWSCGLLRSDGSLASYDETRPNTLMFYDDGDPNAWAEPFSLVNTEDAVEVPERGLQERDSGAFERKAPGLCMSMPRAFIILHEDPERSRQSVRRFRASYPTVPIFALVRDGDVDVGGSAALKTAKAILGPTQRNAARASA</sequence>
<feature type="transmembrane region" description="Helical" evidence="6">
    <location>
        <begin position="358"/>
        <end position="376"/>
    </location>
</feature>
<comment type="caution">
    <text evidence="8">The sequence shown here is derived from an EMBL/GenBank/DDBJ whole genome shotgun (WGS) entry which is preliminary data.</text>
</comment>
<dbReference type="InterPro" id="IPR038770">
    <property type="entry name" value="Na+/solute_symporter_sf"/>
</dbReference>